<dbReference type="RefSeq" id="WP_184530499.1">
    <property type="nucleotide sequence ID" value="NZ_JACHGK010000045.1"/>
</dbReference>
<dbReference type="GO" id="GO:0003677">
    <property type="term" value="F:DNA binding"/>
    <property type="evidence" value="ECO:0007669"/>
    <property type="project" value="InterPro"/>
</dbReference>
<organism evidence="3 4">
    <name type="scientific">Bacillus benzoevorans</name>
    <dbReference type="NCBI Taxonomy" id="1456"/>
    <lineage>
        <taxon>Bacteria</taxon>
        <taxon>Bacillati</taxon>
        <taxon>Bacillota</taxon>
        <taxon>Bacilli</taxon>
        <taxon>Bacillales</taxon>
        <taxon>Bacillaceae</taxon>
        <taxon>Bacillus</taxon>
    </lineage>
</organism>
<evidence type="ECO:0000313" key="3">
    <source>
        <dbReference type="EMBL" id="MBB6448026.1"/>
    </source>
</evidence>
<dbReference type="AlphaFoldDB" id="A0A7X0HYN6"/>
<name>A0A7X0HYN6_9BACI</name>
<sequence>MNYKFSSNFSIVIKNMFNFRESMGYNRYSYASELYDFDQFCSLKHPDVDKLTKDLVMEWGMKRETESINMHKHRLISVRQLGKYMNFSGQEAYIVPADVIGNYEPYTPYIFTDEEITVFFHTIDNIISNKRTPFTEYTVPVFFRVAYGCGLRPNELRDLRRYDVNLEDGTIFIHNSKTKRDRMISITEDLNEVCIKYDQLAEKSFPNRH</sequence>
<proteinExistence type="predicted"/>
<dbReference type="GO" id="GO:0015074">
    <property type="term" value="P:DNA integration"/>
    <property type="evidence" value="ECO:0007669"/>
    <property type="project" value="InterPro"/>
</dbReference>
<dbReference type="Pfam" id="PF00589">
    <property type="entry name" value="Phage_integrase"/>
    <property type="match status" value="1"/>
</dbReference>
<keyword evidence="1" id="KW-0233">DNA recombination</keyword>
<dbReference type="EMBL" id="JACHGK010000045">
    <property type="protein sequence ID" value="MBB6448026.1"/>
    <property type="molecule type" value="Genomic_DNA"/>
</dbReference>
<dbReference type="InterPro" id="IPR013762">
    <property type="entry name" value="Integrase-like_cat_sf"/>
</dbReference>
<dbReference type="GO" id="GO:0006310">
    <property type="term" value="P:DNA recombination"/>
    <property type="evidence" value="ECO:0007669"/>
    <property type="project" value="UniProtKB-KW"/>
</dbReference>
<evidence type="ECO:0000256" key="1">
    <source>
        <dbReference type="ARBA" id="ARBA00023172"/>
    </source>
</evidence>
<gene>
    <name evidence="3" type="ORF">HNR53_004752</name>
</gene>
<dbReference type="InterPro" id="IPR002104">
    <property type="entry name" value="Integrase_catalytic"/>
</dbReference>
<dbReference type="SUPFAM" id="SSF56349">
    <property type="entry name" value="DNA breaking-rejoining enzymes"/>
    <property type="match status" value="1"/>
</dbReference>
<protein>
    <submittedName>
        <fullName evidence="3">Integrase</fullName>
    </submittedName>
</protein>
<evidence type="ECO:0000259" key="2">
    <source>
        <dbReference type="PROSITE" id="PS51898"/>
    </source>
</evidence>
<reference evidence="3 4" key="1">
    <citation type="submission" date="2020-08" db="EMBL/GenBank/DDBJ databases">
        <title>Genomic Encyclopedia of Type Strains, Phase IV (KMG-IV): sequencing the most valuable type-strain genomes for metagenomic binning, comparative biology and taxonomic classification.</title>
        <authorList>
            <person name="Goeker M."/>
        </authorList>
    </citation>
    <scope>NUCLEOTIDE SEQUENCE [LARGE SCALE GENOMIC DNA]</scope>
    <source>
        <strain evidence="3 4">DSM 5391</strain>
    </source>
</reference>
<keyword evidence="4" id="KW-1185">Reference proteome</keyword>
<dbReference type="InterPro" id="IPR011010">
    <property type="entry name" value="DNA_brk_join_enz"/>
</dbReference>
<dbReference type="Gene3D" id="1.10.443.10">
    <property type="entry name" value="Intergrase catalytic core"/>
    <property type="match status" value="1"/>
</dbReference>
<comment type="caution">
    <text evidence="3">The sequence shown here is derived from an EMBL/GenBank/DDBJ whole genome shotgun (WGS) entry which is preliminary data.</text>
</comment>
<dbReference type="Proteomes" id="UP000531594">
    <property type="component" value="Unassembled WGS sequence"/>
</dbReference>
<accession>A0A7X0HYN6</accession>
<evidence type="ECO:0000313" key="4">
    <source>
        <dbReference type="Proteomes" id="UP000531594"/>
    </source>
</evidence>
<feature type="domain" description="Tyr recombinase" evidence="2">
    <location>
        <begin position="106"/>
        <end position="209"/>
    </location>
</feature>
<dbReference type="PROSITE" id="PS51898">
    <property type="entry name" value="TYR_RECOMBINASE"/>
    <property type="match status" value="1"/>
</dbReference>